<evidence type="ECO:0000313" key="8">
    <source>
        <dbReference type="EMBL" id="OWV03450.1"/>
    </source>
</evidence>
<organism evidence="8 9">
    <name type="scientific">Micromonospora wenchangensis</name>
    <dbReference type="NCBI Taxonomy" id="1185415"/>
    <lineage>
        <taxon>Bacteria</taxon>
        <taxon>Bacillati</taxon>
        <taxon>Actinomycetota</taxon>
        <taxon>Actinomycetes</taxon>
        <taxon>Micromonosporales</taxon>
        <taxon>Micromonosporaceae</taxon>
        <taxon>Micromonospora</taxon>
    </lineage>
</organism>
<evidence type="ECO:0000259" key="7">
    <source>
        <dbReference type="PROSITE" id="PS51918"/>
    </source>
</evidence>
<dbReference type="InterPro" id="IPR023404">
    <property type="entry name" value="rSAM_horseshoe"/>
</dbReference>
<dbReference type="SUPFAM" id="SSF102114">
    <property type="entry name" value="Radical SAM enzymes"/>
    <property type="match status" value="1"/>
</dbReference>
<dbReference type="SMART" id="SM00729">
    <property type="entry name" value="Elp3"/>
    <property type="match status" value="1"/>
</dbReference>
<dbReference type="GO" id="GO:0031419">
    <property type="term" value="F:cobalamin binding"/>
    <property type="evidence" value="ECO:0007669"/>
    <property type="project" value="InterPro"/>
</dbReference>
<dbReference type="RefSeq" id="WP_088645942.1">
    <property type="nucleotide sequence ID" value="NZ_MZMV01000043.1"/>
</dbReference>
<dbReference type="PROSITE" id="PS51918">
    <property type="entry name" value="RADICAL_SAM"/>
    <property type="match status" value="1"/>
</dbReference>
<dbReference type="SFLD" id="SFLDS00029">
    <property type="entry name" value="Radical_SAM"/>
    <property type="match status" value="1"/>
</dbReference>
<evidence type="ECO:0000313" key="9">
    <source>
        <dbReference type="Proteomes" id="UP000197174"/>
    </source>
</evidence>
<dbReference type="InterPro" id="IPR034466">
    <property type="entry name" value="Methyltransferase_Class_B"/>
</dbReference>
<keyword evidence="5" id="KW-0411">Iron-sulfur</keyword>
<reference evidence="8 9" key="1">
    <citation type="submission" date="2017-03" db="EMBL/GenBank/DDBJ databases">
        <title>Whole genome sequence of Micromonospora wenchangensis, isolated from mangrove soil.</title>
        <authorList>
            <person name="Yang H."/>
        </authorList>
    </citation>
    <scope>NUCLEOTIDE SEQUENCE [LARGE SCALE GENOMIC DNA]</scope>
    <source>
        <strain evidence="8 9">CCTCC AA 2012002</strain>
    </source>
</reference>
<dbReference type="GO" id="GO:0051539">
    <property type="term" value="F:4 iron, 4 sulfur cluster binding"/>
    <property type="evidence" value="ECO:0007669"/>
    <property type="project" value="UniProtKB-KW"/>
</dbReference>
<dbReference type="Pfam" id="PF04055">
    <property type="entry name" value="Radical_SAM"/>
    <property type="match status" value="1"/>
</dbReference>
<dbReference type="InterPro" id="IPR006638">
    <property type="entry name" value="Elp3/MiaA/NifB-like_rSAM"/>
</dbReference>
<dbReference type="GO" id="GO:0046872">
    <property type="term" value="F:metal ion binding"/>
    <property type="evidence" value="ECO:0007669"/>
    <property type="project" value="UniProtKB-KW"/>
</dbReference>
<dbReference type="GO" id="GO:0005829">
    <property type="term" value="C:cytosol"/>
    <property type="evidence" value="ECO:0007669"/>
    <property type="project" value="TreeGrafter"/>
</dbReference>
<evidence type="ECO:0000256" key="5">
    <source>
        <dbReference type="ARBA" id="ARBA00023014"/>
    </source>
</evidence>
<proteinExistence type="predicted"/>
<dbReference type="PANTHER" id="PTHR43409:SF16">
    <property type="entry name" value="SLR0320 PROTEIN"/>
    <property type="match status" value="1"/>
</dbReference>
<keyword evidence="9" id="KW-1185">Reference proteome</keyword>
<feature type="domain" description="B12-binding" evidence="6">
    <location>
        <begin position="15"/>
        <end position="156"/>
    </location>
</feature>
<dbReference type="InterPro" id="IPR007197">
    <property type="entry name" value="rSAM"/>
</dbReference>
<dbReference type="EMBL" id="MZMV01000043">
    <property type="protein sequence ID" value="OWV03450.1"/>
    <property type="molecule type" value="Genomic_DNA"/>
</dbReference>
<evidence type="ECO:0000256" key="4">
    <source>
        <dbReference type="ARBA" id="ARBA00023004"/>
    </source>
</evidence>
<evidence type="ECO:0000256" key="2">
    <source>
        <dbReference type="ARBA" id="ARBA00022691"/>
    </source>
</evidence>
<dbReference type="PANTHER" id="PTHR43409">
    <property type="entry name" value="ANAEROBIC MAGNESIUM-PROTOPORPHYRIN IX MONOMETHYL ESTER CYCLASE-RELATED"/>
    <property type="match status" value="1"/>
</dbReference>
<comment type="caution">
    <text evidence="8">The sequence shown here is derived from an EMBL/GenBank/DDBJ whole genome shotgun (WGS) entry which is preliminary data.</text>
</comment>
<evidence type="ECO:0000256" key="3">
    <source>
        <dbReference type="ARBA" id="ARBA00022723"/>
    </source>
</evidence>
<accession>A0A246RH77</accession>
<keyword evidence="4" id="KW-0408">Iron</keyword>
<gene>
    <name evidence="8" type="ORF">B5D80_22695</name>
</gene>
<name>A0A246RH77_9ACTN</name>
<dbReference type="Gene3D" id="3.80.30.20">
    <property type="entry name" value="tm_1862 like domain"/>
    <property type="match status" value="1"/>
</dbReference>
<dbReference type="GO" id="GO:0003824">
    <property type="term" value="F:catalytic activity"/>
    <property type="evidence" value="ECO:0007669"/>
    <property type="project" value="InterPro"/>
</dbReference>
<protein>
    <submittedName>
        <fullName evidence="8">Uncharacterized protein</fullName>
    </submittedName>
</protein>
<dbReference type="AlphaFoldDB" id="A0A246RH77"/>
<comment type="cofactor">
    <cofactor evidence="1">
        <name>[4Fe-4S] cluster</name>
        <dbReference type="ChEBI" id="CHEBI:49883"/>
    </cofactor>
</comment>
<dbReference type="Pfam" id="PF02310">
    <property type="entry name" value="B12-binding"/>
    <property type="match status" value="1"/>
</dbReference>
<dbReference type="Gene3D" id="3.40.50.280">
    <property type="entry name" value="Cobalamin-binding domain"/>
    <property type="match status" value="1"/>
</dbReference>
<dbReference type="InterPro" id="IPR051198">
    <property type="entry name" value="BchE-like"/>
</dbReference>
<dbReference type="OrthoDB" id="5298546at2"/>
<dbReference type="InterPro" id="IPR006158">
    <property type="entry name" value="Cobalamin-bd"/>
</dbReference>
<evidence type="ECO:0000256" key="1">
    <source>
        <dbReference type="ARBA" id="ARBA00001966"/>
    </source>
</evidence>
<keyword evidence="3" id="KW-0479">Metal-binding</keyword>
<dbReference type="Proteomes" id="UP000197174">
    <property type="component" value="Unassembled WGS sequence"/>
</dbReference>
<dbReference type="SFLD" id="SFLDG01082">
    <property type="entry name" value="B12-binding_domain_containing"/>
    <property type="match status" value="1"/>
</dbReference>
<evidence type="ECO:0000259" key="6">
    <source>
        <dbReference type="PROSITE" id="PS51332"/>
    </source>
</evidence>
<keyword evidence="2" id="KW-0949">S-adenosyl-L-methionine</keyword>
<feature type="domain" description="Radical SAM core" evidence="7">
    <location>
        <begin position="194"/>
        <end position="436"/>
    </location>
</feature>
<dbReference type="SFLD" id="SFLDG01123">
    <property type="entry name" value="methyltransferase_(Class_B)"/>
    <property type="match status" value="1"/>
</dbReference>
<sequence length="646" mass="72420">MTANGVTTTDVPSRAGVRTVALVELPLYPNSLPLTSGYLQAYAQQDPAVAAGYAFRIHARPVTDPLDELAADLLAQRADVYALSCYLWNMRRMRDLLDRLLAERPDAQYILGGPQVMNHAPEYVPAHLENVLVCNGEGERTFAAYLRELLRDRPDFDAVPGVSFWRDGELVTTDKPPRFTDLNEIPSPYEAGIFDGGEYTFAVVETNRGCPFRCTYCYWGAATNDKVHRWDLDRVLRDLSWISRNGVESIFIADANWGALPRDVELTRHLVRGKQEHGYPLMISMQAAKNRPDRVTEITEILVEGGLLASQPVSLQTVSQDTLRIVERANIKESTYVELQQKLHDKGISSYTELIWPLPGETLDSFRDGIARLCRSGADAIVTYPQLLLHNTPMYQRRDELGVITVRVDDEVAEADVVVGTRWVTPEEFREGAWFYYAVVSLYNGRAAFHLARELDRTGRCGYRDFLAAAAAYFQRRVDDPVCAFFAESVAGLGNYDINNIGKALHLVLHEHRAEMDALLADFAGAQGWLDEPTLRAAFELDLVGRPYVYREPVVAPSVPLEHLRIVGQGRYHLDVELPAWAAAGLALDTGDADPVRLRVDHVGRRKMPYPRHRSIDHNAAYCQAMMNRLRDLLPAWTVPAAAVSS</sequence>
<dbReference type="CDD" id="cd01335">
    <property type="entry name" value="Radical_SAM"/>
    <property type="match status" value="1"/>
</dbReference>
<dbReference type="PROSITE" id="PS51332">
    <property type="entry name" value="B12_BINDING"/>
    <property type="match status" value="1"/>
</dbReference>
<dbReference type="InterPro" id="IPR058240">
    <property type="entry name" value="rSAM_sf"/>
</dbReference>